<dbReference type="AlphaFoldDB" id="A0A7S1PRG3"/>
<feature type="region of interest" description="Disordered" evidence="1">
    <location>
        <begin position="53"/>
        <end position="103"/>
    </location>
</feature>
<organism evidence="2">
    <name type="scientific">Neobodo designis</name>
    <name type="common">Flagellated protozoan</name>
    <name type="synonym">Bodo designis</name>
    <dbReference type="NCBI Taxonomy" id="312471"/>
    <lineage>
        <taxon>Eukaryota</taxon>
        <taxon>Discoba</taxon>
        <taxon>Euglenozoa</taxon>
        <taxon>Kinetoplastea</taxon>
        <taxon>Metakinetoplastina</taxon>
        <taxon>Neobodonida</taxon>
        <taxon>Neobodo</taxon>
    </lineage>
</organism>
<accession>A0A7S1PRG3</accession>
<protein>
    <submittedName>
        <fullName evidence="2">Uncharacterized protein</fullName>
    </submittedName>
</protein>
<dbReference type="EMBL" id="HBGF01007627">
    <property type="protein sequence ID" value="CAD9097211.1"/>
    <property type="molecule type" value="Transcribed_RNA"/>
</dbReference>
<proteinExistence type="predicted"/>
<evidence type="ECO:0000313" key="2">
    <source>
        <dbReference type="EMBL" id="CAD9097211.1"/>
    </source>
</evidence>
<gene>
    <name evidence="2" type="ORF">NDES1114_LOCUS5171</name>
</gene>
<sequence>MAAPSADYALYRSRGQRRRVESGPQRVGKSRYAVLAEARATLRDARAQLLQDRAAEAEEAARWEREDSRKWRRRGRDVATDRTASSDAQSAAPQPQPAHHSYVCGMSRADRRAVYGDDWQSLGENNVAQAGPHPDHVTGAPAEPVESLNQIEDLAHRAKRNQDCRNADFRVHREYDRAPDHFCARIGWHLSRKF</sequence>
<evidence type="ECO:0000256" key="1">
    <source>
        <dbReference type="SAM" id="MobiDB-lite"/>
    </source>
</evidence>
<feature type="compositionally biased region" description="Basic and acidic residues" evidence="1">
    <location>
        <begin position="53"/>
        <end position="69"/>
    </location>
</feature>
<feature type="region of interest" description="Disordered" evidence="1">
    <location>
        <begin position="1"/>
        <end position="29"/>
    </location>
</feature>
<name>A0A7S1PRG3_NEODS</name>
<reference evidence="2" key="1">
    <citation type="submission" date="2021-01" db="EMBL/GenBank/DDBJ databases">
        <authorList>
            <person name="Corre E."/>
            <person name="Pelletier E."/>
            <person name="Niang G."/>
            <person name="Scheremetjew M."/>
            <person name="Finn R."/>
            <person name="Kale V."/>
            <person name="Holt S."/>
            <person name="Cochrane G."/>
            <person name="Meng A."/>
            <person name="Brown T."/>
            <person name="Cohen L."/>
        </authorList>
    </citation>
    <scope>NUCLEOTIDE SEQUENCE</scope>
    <source>
        <strain evidence="2">CCAP 1951/1</strain>
    </source>
</reference>